<dbReference type="PROSITE" id="PS51186">
    <property type="entry name" value="GNAT"/>
    <property type="match status" value="1"/>
</dbReference>
<protein>
    <submittedName>
        <fullName evidence="2">N-acetyltransferase</fullName>
    </submittedName>
</protein>
<sequence>MSTSPHYRVHEEPIRPAQYNNTAKFETKRITVRPLNLQDLPAFSKLLSQNQVTQYTIGKPLNKQESSALLQQIIDNYNKPYNDHWVWAAVDIKNQQFLGTCSIVKNAKEEEVISMRLDPEVWGKGYGFELAKGLTRYAVKTLRFKTVKAYIDQQDAAGAMILMCCGFKQEASESNSRNRTNHIYTFRKC</sequence>
<dbReference type="InterPro" id="IPR000182">
    <property type="entry name" value="GNAT_dom"/>
</dbReference>
<keyword evidence="3" id="KW-1185">Reference proteome</keyword>
<dbReference type="Proteomes" id="UP001354989">
    <property type="component" value="Chromosome"/>
</dbReference>
<evidence type="ECO:0000259" key="1">
    <source>
        <dbReference type="PROSITE" id="PS51186"/>
    </source>
</evidence>
<organism evidence="2 3">
    <name type="scientific">Persicobacter psychrovividus</name>
    <dbReference type="NCBI Taxonomy" id="387638"/>
    <lineage>
        <taxon>Bacteria</taxon>
        <taxon>Pseudomonadati</taxon>
        <taxon>Bacteroidota</taxon>
        <taxon>Cytophagia</taxon>
        <taxon>Cytophagales</taxon>
        <taxon>Persicobacteraceae</taxon>
        <taxon>Persicobacter</taxon>
    </lineage>
</organism>
<dbReference type="PANTHER" id="PTHR43792">
    <property type="entry name" value="GNAT FAMILY, PUTATIVE (AFU_ORTHOLOGUE AFUA_3G00765)-RELATED-RELATED"/>
    <property type="match status" value="1"/>
</dbReference>
<dbReference type="PANTHER" id="PTHR43792:SF1">
    <property type="entry name" value="N-ACETYLTRANSFERASE DOMAIN-CONTAINING PROTEIN"/>
    <property type="match status" value="1"/>
</dbReference>
<dbReference type="SUPFAM" id="SSF55729">
    <property type="entry name" value="Acyl-CoA N-acyltransferases (Nat)"/>
    <property type="match status" value="1"/>
</dbReference>
<gene>
    <name evidence="2" type="ORF">PEPS_01180</name>
</gene>
<accession>A0ABM7VAX8</accession>
<dbReference type="InterPro" id="IPR016181">
    <property type="entry name" value="Acyl_CoA_acyltransferase"/>
</dbReference>
<dbReference type="RefSeq" id="WP_332922923.1">
    <property type="nucleotide sequence ID" value="NZ_AP025292.1"/>
</dbReference>
<reference evidence="2 3" key="1">
    <citation type="submission" date="2021-12" db="EMBL/GenBank/DDBJ databases">
        <title>Genome sequencing of bacteria with rrn-lacking chromosome and rrn-plasmid.</title>
        <authorList>
            <person name="Anda M."/>
            <person name="Iwasaki W."/>
        </authorList>
    </citation>
    <scope>NUCLEOTIDE SEQUENCE [LARGE SCALE GENOMIC DNA]</scope>
    <source>
        <strain evidence="2 3">NBRC 101262</strain>
    </source>
</reference>
<name>A0ABM7VAX8_9BACT</name>
<evidence type="ECO:0000313" key="3">
    <source>
        <dbReference type="Proteomes" id="UP001354989"/>
    </source>
</evidence>
<feature type="domain" description="N-acetyltransferase" evidence="1">
    <location>
        <begin position="30"/>
        <end position="189"/>
    </location>
</feature>
<evidence type="ECO:0000313" key="2">
    <source>
        <dbReference type="EMBL" id="BDC97837.1"/>
    </source>
</evidence>
<dbReference type="EMBL" id="AP025292">
    <property type="protein sequence ID" value="BDC97837.1"/>
    <property type="molecule type" value="Genomic_DNA"/>
</dbReference>
<dbReference type="InterPro" id="IPR051531">
    <property type="entry name" value="N-acetyltransferase"/>
</dbReference>
<proteinExistence type="predicted"/>
<dbReference type="Gene3D" id="3.40.630.30">
    <property type="match status" value="1"/>
</dbReference>
<dbReference type="Pfam" id="PF13302">
    <property type="entry name" value="Acetyltransf_3"/>
    <property type="match status" value="1"/>
</dbReference>